<name>A0AA90NRQ3_9GAMM</name>
<comment type="caution">
    <text evidence="1">The sequence shown here is derived from an EMBL/GenBank/DDBJ whole genome shotgun (WGS) entry which is preliminary data.</text>
</comment>
<keyword evidence="2" id="KW-1185">Reference proteome</keyword>
<sequence length="282" mass="32546">MTYGVKNPAGMPCVIKRMNKENIKELPHNSYVQVERISVNNGLQGSHGRYDIRKASEADNDTGIYPEFYEIITTITENMVKHTHKKYMEISFLFYKDDSMERHAINWHRDCWMDSGRNPELLAFAVLDVTMPVMQTGRLIAKMGLGSIDKKYVAFYNADRPGLRWSPDYNPMVCMILGDNVKVRPLLDYDRRVHHDDNYVKPLIELKSCTGAGYIVDQSSAIDGRIIVHSREQRLYHTVRLTMVARCTCSNDENEMIENSIYKQIKDIGDKNTYIAVPCSYE</sequence>
<gene>
    <name evidence="1" type="ORF">QS748_02200</name>
</gene>
<dbReference type="EMBL" id="JASXSV010000002">
    <property type="protein sequence ID" value="MDP0588065.1"/>
    <property type="molecule type" value="Genomic_DNA"/>
</dbReference>
<evidence type="ECO:0000313" key="2">
    <source>
        <dbReference type="Proteomes" id="UP001178148"/>
    </source>
</evidence>
<proteinExistence type="predicted"/>
<protein>
    <submittedName>
        <fullName evidence="1">Uncharacterized protein</fullName>
    </submittedName>
</protein>
<evidence type="ECO:0000313" key="1">
    <source>
        <dbReference type="EMBL" id="MDP0588065.1"/>
    </source>
</evidence>
<accession>A0AA90NRQ3</accession>
<dbReference type="AlphaFoldDB" id="A0AA90NRQ3"/>
<reference evidence="1 2" key="1">
    <citation type="journal article" date="2023" name="bioRxiv">
        <title>An intranuclear bacterial parasite of deep-sea mussels expresses apoptosis inhibitors acquired from its host.</title>
        <authorList>
            <person name="Gonzalez Porras M.A."/>
            <person name="Assie A."/>
            <person name="Tietjen M."/>
            <person name="Violette M."/>
            <person name="Kleiner M."/>
            <person name="Gruber-Vodicka H."/>
            <person name="Dubilier N."/>
            <person name="Leisch N."/>
        </authorList>
    </citation>
    <scope>NUCLEOTIDE SEQUENCE [LARGE SCALE GENOMIC DNA]</scope>
    <source>
        <strain evidence="1">IAP13</strain>
    </source>
</reference>
<organism evidence="1 2">
    <name type="scientific">Candidatus Endonucleibacter bathymodioli</name>
    <dbReference type="NCBI Taxonomy" id="539814"/>
    <lineage>
        <taxon>Bacteria</taxon>
        <taxon>Pseudomonadati</taxon>
        <taxon>Pseudomonadota</taxon>
        <taxon>Gammaproteobacteria</taxon>
        <taxon>Oceanospirillales</taxon>
        <taxon>Endozoicomonadaceae</taxon>
        <taxon>Candidatus Endonucleibacter</taxon>
    </lineage>
</organism>
<dbReference type="Proteomes" id="UP001178148">
    <property type="component" value="Unassembled WGS sequence"/>
</dbReference>